<evidence type="ECO:0000259" key="3">
    <source>
        <dbReference type="PROSITE" id="PS50110"/>
    </source>
</evidence>
<dbReference type="InterPro" id="IPR050595">
    <property type="entry name" value="Bact_response_regulator"/>
</dbReference>
<evidence type="ECO:0000313" key="4">
    <source>
        <dbReference type="EMBL" id="RQH32875.1"/>
    </source>
</evidence>
<evidence type="ECO:0000313" key="5">
    <source>
        <dbReference type="Proteomes" id="UP000269154"/>
    </source>
</evidence>
<dbReference type="InterPro" id="IPR001789">
    <property type="entry name" value="Sig_transdc_resp-reg_receiver"/>
</dbReference>
<proteinExistence type="predicted"/>
<feature type="domain" description="Response regulatory" evidence="3">
    <location>
        <begin position="1"/>
        <end position="97"/>
    </location>
</feature>
<sequence>MDNSITVRQLLSMTFIKAGYQVEVAKDGLEVWKKLQNNLHVDLISLNIEMPRMNGQELALKIRKDSKLQNLPIVFMTSRGTSRMGVAIEQLVKIVLI</sequence>
<dbReference type="PANTHER" id="PTHR44591:SF3">
    <property type="entry name" value="RESPONSE REGULATORY DOMAIN-CONTAINING PROTEIN"/>
    <property type="match status" value="1"/>
</dbReference>
<keyword evidence="1" id="KW-0597">Phosphoprotein</keyword>
<comment type="caution">
    <text evidence="2">Lacks conserved residue(s) required for the propagation of feature annotation.</text>
</comment>
<dbReference type="AlphaFoldDB" id="A0A3N6P817"/>
<evidence type="ECO:0000256" key="1">
    <source>
        <dbReference type="ARBA" id="ARBA00022553"/>
    </source>
</evidence>
<dbReference type="SMART" id="SM00448">
    <property type="entry name" value="REC"/>
    <property type="match status" value="1"/>
</dbReference>
<dbReference type="EMBL" id="RCBY01000149">
    <property type="protein sequence ID" value="RQH32875.1"/>
    <property type="molecule type" value="Genomic_DNA"/>
</dbReference>
<dbReference type="RefSeq" id="WP_124155184.1">
    <property type="nucleotide sequence ID" value="NZ_CAWOKI010000363.1"/>
</dbReference>
<organism evidence="4 5">
    <name type="scientific">Okeania hirsuta</name>
    <dbReference type="NCBI Taxonomy" id="1458930"/>
    <lineage>
        <taxon>Bacteria</taxon>
        <taxon>Bacillati</taxon>
        <taxon>Cyanobacteriota</taxon>
        <taxon>Cyanophyceae</taxon>
        <taxon>Oscillatoriophycideae</taxon>
        <taxon>Oscillatoriales</taxon>
        <taxon>Microcoleaceae</taxon>
        <taxon>Okeania</taxon>
    </lineage>
</organism>
<keyword evidence="5" id="KW-1185">Reference proteome</keyword>
<dbReference type="OrthoDB" id="5510574at2"/>
<accession>A0A3N6P817</accession>
<protein>
    <submittedName>
        <fullName evidence="4">Response regulator</fullName>
    </submittedName>
</protein>
<gene>
    <name evidence="4" type="ORF">D5R40_21940</name>
</gene>
<dbReference type="Proteomes" id="UP000269154">
    <property type="component" value="Unassembled WGS sequence"/>
</dbReference>
<dbReference type="PANTHER" id="PTHR44591">
    <property type="entry name" value="STRESS RESPONSE REGULATOR PROTEIN 1"/>
    <property type="match status" value="1"/>
</dbReference>
<dbReference type="SUPFAM" id="SSF52172">
    <property type="entry name" value="CheY-like"/>
    <property type="match status" value="1"/>
</dbReference>
<dbReference type="Pfam" id="PF00072">
    <property type="entry name" value="Response_reg"/>
    <property type="match status" value="1"/>
</dbReference>
<evidence type="ECO:0000256" key="2">
    <source>
        <dbReference type="PROSITE-ProRule" id="PRU00169"/>
    </source>
</evidence>
<dbReference type="Gene3D" id="3.40.50.2300">
    <property type="match status" value="1"/>
</dbReference>
<dbReference type="GO" id="GO:0000160">
    <property type="term" value="P:phosphorelay signal transduction system"/>
    <property type="evidence" value="ECO:0007669"/>
    <property type="project" value="InterPro"/>
</dbReference>
<name>A0A3N6P817_9CYAN</name>
<dbReference type="PROSITE" id="PS50110">
    <property type="entry name" value="RESPONSE_REGULATORY"/>
    <property type="match status" value="1"/>
</dbReference>
<comment type="caution">
    <text evidence="4">The sequence shown here is derived from an EMBL/GenBank/DDBJ whole genome shotgun (WGS) entry which is preliminary data.</text>
</comment>
<dbReference type="InterPro" id="IPR011006">
    <property type="entry name" value="CheY-like_superfamily"/>
</dbReference>
<reference evidence="4 5" key="1">
    <citation type="journal article" date="2018" name="ACS Chem. Biol.">
        <title>Ketoreductase domain dysfunction expands chemodiversity: malyngamide biosynthesis in the cyanobacterium Okeania hirsuta.</title>
        <authorList>
            <person name="Moss N.A."/>
            <person name="Leao T."/>
            <person name="Rankin M."/>
            <person name="McCullough T.M."/>
            <person name="Qu P."/>
            <person name="Korobeynikov A."/>
            <person name="Smith J.L."/>
            <person name="Gerwick L."/>
            <person name="Gerwick W.H."/>
        </authorList>
    </citation>
    <scope>NUCLEOTIDE SEQUENCE [LARGE SCALE GENOMIC DNA]</scope>
    <source>
        <strain evidence="4 5">PAB10Feb10-1</strain>
    </source>
</reference>